<evidence type="ECO:0000313" key="4">
    <source>
        <dbReference type="EMBL" id="CAH0407774.1"/>
    </source>
</evidence>
<feature type="compositionally biased region" description="Basic residues" evidence="2">
    <location>
        <begin position="159"/>
        <end position="174"/>
    </location>
</feature>
<dbReference type="InterPro" id="IPR002483">
    <property type="entry name" value="PWI_dom"/>
</dbReference>
<dbReference type="SUPFAM" id="SSF101233">
    <property type="entry name" value="PWI domain"/>
    <property type="match status" value="1"/>
</dbReference>
<gene>
    <name evidence="4" type="ORF">CHILSU_LOCUS11177</name>
</gene>
<dbReference type="InterPro" id="IPR036483">
    <property type="entry name" value="PWI_dom_sf"/>
</dbReference>
<reference evidence="4" key="1">
    <citation type="submission" date="2021-12" db="EMBL/GenBank/DDBJ databases">
        <authorList>
            <person name="King R."/>
        </authorList>
    </citation>
    <scope>NUCLEOTIDE SEQUENCE</scope>
</reference>
<feature type="compositionally biased region" description="Basic and acidic residues" evidence="2">
    <location>
        <begin position="138"/>
        <end position="153"/>
    </location>
</feature>
<dbReference type="InterPro" id="IPR052225">
    <property type="entry name" value="Ser/Arg_repetitive_matrix"/>
</dbReference>
<sequence length="184" mass="22141">MMIMYTFFFQKGTSTEQDSRFCDKEKKLIKQTKFKDCLTQQVDMSKVKLDVLKPWITRKITTILEMEDEVVIDYVNNQLEERFPCPKKMQINLTGFLNVTNARIFMGELWELLLSAQSSKDGIPECLTQQKKEKIKKRMEEQQKDKNKNKDRSCSQSHSRSRRRRSRDHRRSRSRSRDRSYDRK</sequence>
<feature type="region of interest" description="Disordered" evidence="2">
    <location>
        <begin position="129"/>
        <end position="184"/>
    </location>
</feature>
<evidence type="ECO:0000259" key="3">
    <source>
        <dbReference type="PROSITE" id="PS51025"/>
    </source>
</evidence>
<feature type="domain" description="PWI" evidence="3">
    <location>
        <begin position="31"/>
        <end position="130"/>
    </location>
</feature>
<dbReference type="SMART" id="SM00311">
    <property type="entry name" value="PWI"/>
    <property type="match status" value="1"/>
</dbReference>
<dbReference type="PANTHER" id="PTHR23148:SF0">
    <property type="entry name" value="SERINE_ARGININE REPETITIVE MATRIX PROTEIN 1"/>
    <property type="match status" value="1"/>
</dbReference>
<dbReference type="EMBL" id="OU963902">
    <property type="protein sequence ID" value="CAH0407774.1"/>
    <property type="molecule type" value="Genomic_DNA"/>
</dbReference>
<protein>
    <recommendedName>
        <fullName evidence="3">PWI domain-containing protein</fullName>
    </recommendedName>
</protein>
<proteinExistence type="predicted"/>
<evidence type="ECO:0000313" key="5">
    <source>
        <dbReference type="Proteomes" id="UP001153292"/>
    </source>
</evidence>
<dbReference type="PANTHER" id="PTHR23148">
    <property type="entry name" value="SERINE/ARGININE REGULATED NUCLEAR MATRIX PROTEIN"/>
    <property type="match status" value="1"/>
</dbReference>
<dbReference type="Proteomes" id="UP001153292">
    <property type="component" value="Chromosome 9"/>
</dbReference>
<dbReference type="Gene3D" id="1.20.1390.10">
    <property type="entry name" value="PWI domain"/>
    <property type="match status" value="1"/>
</dbReference>
<feature type="compositionally biased region" description="Basic and acidic residues" evidence="2">
    <location>
        <begin position="175"/>
        <end position="184"/>
    </location>
</feature>
<keyword evidence="5" id="KW-1185">Reference proteome</keyword>
<accession>A0ABN8BEW7</accession>
<keyword evidence="1" id="KW-0507">mRNA processing</keyword>
<evidence type="ECO:0000256" key="1">
    <source>
        <dbReference type="ARBA" id="ARBA00022664"/>
    </source>
</evidence>
<dbReference type="PROSITE" id="PS51025">
    <property type="entry name" value="PWI"/>
    <property type="match status" value="1"/>
</dbReference>
<organism evidence="4 5">
    <name type="scientific">Chilo suppressalis</name>
    <name type="common">Asiatic rice borer moth</name>
    <dbReference type="NCBI Taxonomy" id="168631"/>
    <lineage>
        <taxon>Eukaryota</taxon>
        <taxon>Metazoa</taxon>
        <taxon>Ecdysozoa</taxon>
        <taxon>Arthropoda</taxon>
        <taxon>Hexapoda</taxon>
        <taxon>Insecta</taxon>
        <taxon>Pterygota</taxon>
        <taxon>Neoptera</taxon>
        <taxon>Endopterygota</taxon>
        <taxon>Lepidoptera</taxon>
        <taxon>Glossata</taxon>
        <taxon>Ditrysia</taxon>
        <taxon>Pyraloidea</taxon>
        <taxon>Crambidae</taxon>
        <taxon>Crambinae</taxon>
        <taxon>Chilo</taxon>
    </lineage>
</organism>
<dbReference type="Pfam" id="PF01480">
    <property type="entry name" value="PWI"/>
    <property type="match status" value="1"/>
</dbReference>
<evidence type="ECO:0000256" key="2">
    <source>
        <dbReference type="SAM" id="MobiDB-lite"/>
    </source>
</evidence>
<name>A0ABN8BEW7_CHISP</name>